<dbReference type="Proteomes" id="UP000005801">
    <property type="component" value="Unassembled WGS sequence"/>
</dbReference>
<proteinExistence type="predicted"/>
<dbReference type="OrthoDB" id="3247852at2"/>
<dbReference type="STRING" id="391625.PPSIR1_22966"/>
<keyword evidence="2" id="KW-1185">Reference proteome</keyword>
<evidence type="ECO:0000313" key="2">
    <source>
        <dbReference type="Proteomes" id="UP000005801"/>
    </source>
</evidence>
<name>A6G2L6_9BACT</name>
<gene>
    <name evidence="1" type="ORF">PPSIR1_22966</name>
</gene>
<dbReference type="SUPFAM" id="SSF52540">
    <property type="entry name" value="P-loop containing nucleoside triphosphate hydrolases"/>
    <property type="match status" value="1"/>
</dbReference>
<evidence type="ECO:0008006" key="3">
    <source>
        <dbReference type="Google" id="ProtNLM"/>
    </source>
</evidence>
<sequence length="470" mass="52902">MLDKETRGRLKALYQSTGDRPLSPDDPAFVNLYASDALAPSDPVEDLATHIQFSALESVQLFSGHRGTGKSTQLRVLKQRLEEDPTYKVVICDMEDYLPMTDTVEVVDFLLAAAGALSDALDVPELLGDDPRHEGYWARFVHWVRNTTIEASELGIGAKAGGDVGVAELEAEAGVDIKLNLKTDISFRERLREHTRLHVGAFRKDVHDFMGACLLALRERHGEDTQLVVIYDSIEHLRGLTTNSREVADSVERLFRGHVESMRVPNLHMIYTVPPWLRWQRAGTTEGFDNYEQVLCVKVRERNEGLDHVYTPHRPGLDMLYQVVNARGSQGWVEWFLGDRAAFDELALASGGYLRDMLRLLRNLLIAANRTGVPVPDDRRAAAIEELRAGYQGFTNAEAVLLRDIEARGTLDLADASLHHRVSTFLDTHVVLAYRNGTEWYGVHPVIREDVRRRAKAWDDAQQPKTDDDS</sequence>
<comment type="caution">
    <text evidence="1">The sequence shown here is derived from an EMBL/GenBank/DDBJ whole genome shotgun (WGS) entry which is preliminary data.</text>
</comment>
<accession>A6G2L6</accession>
<organism evidence="1 2">
    <name type="scientific">Plesiocystis pacifica SIR-1</name>
    <dbReference type="NCBI Taxonomy" id="391625"/>
    <lineage>
        <taxon>Bacteria</taxon>
        <taxon>Pseudomonadati</taxon>
        <taxon>Myxococcota</taxon>
        <taxon>Polyangia</taxon>
        <taxon>Nannocystales</taxon>
        <taxon>Nannocystaceae</taxon>
        <taxon>Plesiocystis</taxon>
    </lineage>
</organism>
<protein>
    <recommendedName>
        <fullName evidence="3">Orc1-like AAA ATPase domain-containing protein</fullName>
    </recommendedName>
</protein>
<dbReference type="AlphaFoldDB" id="A6G2L6"/>
<dbReference type="eggNOG" id="COG0507">
    <property type="taxonomic scope" value="Bacteria"/>
</dbReference>
<evidence type="ECO:0000313" key="1">
    <source>
        <dbReference type="EMBL" id="EDM79953.1"/>
    </source>
</evidence>
<dbReference type="InterPro" id="IPR027417">
    <property type="entry name" value="P-loop_NTPase"/>
</dbReference>
<dbReference type="RefSeq" id="WP_006970965.1">
    <property type="nucleotide sequence ID" value="NZ_ABCS01000015.1"/>
</dbReference>
<dbReference type="EMBL" id="ABCS01000015">
    <property type="protein sequence ID" value="EDM79953.1"/>
    <property type="molecule type" value="Genomic_DNA"/>
</dbReference>
<reference evidence="1 2" key="1">
    <citation type="submission" date="2007-06" db="EMBL/GenBank/DDBJ databases">
        <authorList>
            <person name="Shimkets L."/>
            <person name="Ferriera S."/>
            <person name="Johnson J."/>
            <person name="Kravitz S."/>
            <person name="Beeson K."/>
            <person name="Sutton G."/>
            <person name="Rogers Y.-H."/>
            <person name="Friedman R."/>
            <person name="Frazier M."/>
            <person name="Venter J.C."/>
        </authorList>
    </citation>
    <scope>NUCLEOTIDE SEQUENCE [LARGE SCALE GENOMIC DNA]</scope>
    <source>
        <strain evidence="1 2">SIR-1</strain>
    </source>
</reference>